<keyword evidence="4" id="KW-0472">Membrane</keyword>
<dbReference type="GO" id="GO:0009636">
    <property type="term" value="P:response to toxic substance"/>
    <property type="evidence" value="ECO:0007669"/>
    <property type="project" value="InterPro"/>
</dbReference>
<dbReference type="Pfam" id="PF08085">
    <property type="entry name" value="Entericidin"/>
    <property type="match status" value="1"/>
</dbReference>
<keyword evidence="3" id="KW-0732">Signal</keyword>
<evidence type="ECO:0000256" key="2">
    <source>
        <dbReference type="ARBA" id="ARBA00022475"/>
    </source>
</evidence>
<sequence>MKTLAKNPVHPFHQFLCIGVLAAFGLSGCNTMAGIGQDVESAGESIEEEAVEEQRD</sequence>
<dbReference type="EMBL" id="QZMU01000001">
    <property type="protein sequence ID" value="RRQ23010.1"/>
    <property type="molecule type" value="Genomic_DNA"/>
</dbReference>
<organism evidence="7 8">
    <name type="scientific">Thiohalobacter thiocyanaticus</name>
    <dbReference type="NCBI Taxonomy" id="585455"/>
    <lineage>
        <taxon>Bacteria</taxon>
        <taxon>Pseudomonadati</taxon>
        <taxon>Pseudomonadota</taxon>
        <taxon>Gammaproteobacteria</taxon>
        <taxon>Thiohalobacterales</taxon>
        <taxon>Thiohalobacteraceae</taxon>
        <taxon>Thiohalobacter</taxon>
    </lineage>
</organism>
<evidence type="ECO:0000256" key="1">
    <source>
        <dbReference type="ARBA" id="ARBA00010296"/>
    </source>
</evidence>
<protein>
    <submittedName>
        <fullName evidence="7">Entericidin, EcnA/B family</fullName>
    </submittedName>
</protein>
<dbReference type="Proteomes" id="UP000287798">
    <property type="component" value="Unassembled WGS sequence"/>
</dbReference>
<comment type="caution">
    <text evidence="7">The sequence shown here is derived from an EMBL/GenBank/DDBJ whole genome shotgun (WGS) entry which is preliminary data.</text>
</comment>
<dbReference type="GO" id="GO:0016020">
    <property type="term" value="C:membrane"/>
    <property type="evidence" value="ECO:0007669"/>
    <property type="project" value="InterPro"/>
</dbReference>
<name>A0A426QMN0_9GAMM</name>
<reference evidence="7 8" key="1">
    <citation type="journal article" date="2010" name="Int. J. Syst. Evol. Microbiol.">
        <title>Thiohalobacter thiocyanaticus gen. nov., sp. nov., a moderately halophilic, sulfur-oxidizing gammaproteobacterium from hypersaline lakes, that utilizes thiocyanate.</title>
        <authorList>
            <person name="Sorokin D.Y."/>
            <person name="Kovaleva O.L."/>
            <person name="Tourova T.P."/>
            <person name="Muyzer G."/>
        </authorList>
    </citation>
    <scope>NUCLEOTIDE SEQUENCE [LARGE SCALE GENOMIC DNA]</scope>
    <source>
        <strain evidence="7 8">Hrh1</strain>
    </source>
</reference>
<evidence type="ECO:0000313" key="7">
    <source>
        <dbReference type="EMBL" id="RRQ23010.1"/>
    </source>
</evidence>
<evidence type="ECO:0000256" key="4">
    <source>
        <dbReference type="ARBA" id="ARBA00023136"/>
    </source>
</evidence>
<comment type="similarity">
    <text evidence="1">Belongs to the EcnA/EcnB lipoprotein family.</text>
</comment>
<evidence type="ECO:0000313" key="8">
    <source>
        <dbReference type="Proteomes" id="UP000287798"/>
    </source>
</evidence>
<evidence type="ECO:0000256" key="3">
    <source>
        <dbReference type="ARBA" id="ARBA00022729"/>
    </source>
</evidence>
<dbReference type="RefSeq" id="WP_125180287.1">
    <property type="nucleotide sequence ID" value="NZ_QZMU01000001.1"/>
</dbReference>
<evidence type="ECO:0000256" key="6">
    <source>
        <dbReference type="ARBA" id="ARBA00023288"/>
    </source>
</evidence>
<dbReference type="InterPro" id="IPR012556">
    <property type="entry name" value="Entericidin"/>
</dbReference>
<evidence type="ECO:0000256" key="5">
    <source>
        <dbReference type="ARBA" id="ARBA00023139"/>
    </source>
</evidence>
<dbReference type="AlphaFoldDB" id="A0A426QMN0"/>
<keyword evidence="5" id="KW-0564">Palmitate</keyword>
<keyword evidence="8" id="KW-1185">Reference proteome</keyword>
<accession>A0A426QMN0</accession>
<gene>
    <name evidence="7" type="ORF">D6C00_03255</name>
</gene>
<dbReference type="PROSITE" id="PS51257">
    <property type="entry name" value="PROKAR_LIPOPROTEIN"/>
    <property type="match status" value="1"/>
</dbReference>
<keyword evidence="6" id="KW-0449">Lipoprotein</keyword>
<keyword evidence="2" id="KW-1003">Cell membrane</keyword>
<proteinExistence type="inferred from homology"/>